<keyword evidence="4" id="KW-0368">Histidine biosynthesis</keyword>
<dbReference type="AlphaFoldDB" id="A0A1W1CAS6"/>
<dbReference type="InterPro" id="IPR006062">
    <property type="entry name" value="His_biosynth"/>
</dbReference>
<organism evidence="7">
    <name type="scientific">hydrothermal vent metagenome</name>
    <dbReference type="NCBI Taxonomy" id="652676"/>
    <lineage>
        <taxon>unclassified sequences</taxon>
        <taxon>metagenomes</taxon>
        <taxon>ecological metagenomes</taxon>
    </lineage>
</organism>
<evidence type="ECO:0000256" key="4">
    <source>
        <dbReference type="ARBA" id="ARBA00023102"/>
    </source>
</evidence>
<dbReference type="GO" id="GO:0000105">
    <property type="term" value="P:L-histidine biosynthetic process"/>
    <property type="evidence" value="ECO:0007669"/>
    <property type="project" value="UniProtKB-UniPathway"/>
</dbReference>
<dbReference type="EMBL" id="FPHE01000118">
    <property type="protein sequence ID" value="SFV62811.1"/>
    <property type="molecule type" value="Genomic_DNA"/>
</dbReference>
<dbReference type="GO" id="GO:0016829">
    <property type="term" value="F:lyase activity"/>
    <property type="evidence" value="ECO:0007669"/>
    <property type="project" value="UniProtKB-KW"/>
</dbReference>
<dbReference type="EC" id="4.3.2.10" evidence="2"/>
<evidence type="ECO:0000256" key="5">
    <source>
        <dbReference type="ARBA" id="ARBA00023239"/>
    </source>
</evidence>
<dbReference type="GO" id="GO:0000107">
    <property type="term" value="F:imidazoleglycerol-phosphate synthase activity"/>
    <property type="evidence" value="ECO:0007669"/>
    <property type="project" value="InterPro"/>
</dbReference>
<protein>
    <recommendedName>
        <fullName evidence="2">imidazole glycerol-phosphate synthase</fullName>
        <ecNumber evidence="2">4.3.2.10</ecNumber>
    </recommendedName>
</protein>
<dbReference type="NCBIfam" id="NF038364">
    <property type="entry name" value="AglZ_HisF2_fam"/>
    <property type="match status" value="1"/>
</dbReference>
<dbReference type="UniPathway" id="UPA00031">
    <property type="reaction ID" value="UER00010"/>
</dbReference>
<dbReference type="InterPro" id="IPR050064">
    <property type="entry name" value="IGPS_HisA/HisF"/>
</dbReference>
<dbReference type="InterPro" id="IPR013785">
    <property type="entry name" value="Aldolase_TIM"/>
</dbReference>
<reference evidence="7" key="1">
    <citation type="submission" date="2016-10" db="EMBL/GenBank/DDBJ databases">
        <authorList>
            <person name="de Groot N.N."/>
        </authorList>
    </citation>
    <scope>NUCLEOTIDE SEQUENCE</scope>
</reference>
<gene>
    <name evidence="7" type="ORF">MNB_SV-12-1622</name>
</gene>
<dbReference type="InterPro" id="IPR004651">
    <property type="entry name" value="HisF"/>
</dbReference>
<dbReference type="Gene3D" id="3.20.20.70">
    <property type="entry name" value="Aldolase class I"/>
    <property type="match status" value="1"/>
</dbReference>
<accession>A0A1W1CAS6</accession>
<comment type="catalytic activity">
    <reaction evidence="6">
        <text>5-[(5-phospho-1-deoxy-D-ribulos-1-ylimino)methylamino]-1-(5-phospho-beta-D-ribosyl)imidazole-4-carboxamide + L-glutamine = D-erythro-1-(imidazol-4-yl)glycerol 3-phosphate + 5-amino-1-(5-phospho-beta-D-ribosyl)imidazole-4-carboxamide + L-glutamate + H(+)</text>
        <dbReference type="Rhea" id="RHEA:24793"/>
        <dbReference type="ChEBI" id="CHEBI:15378"/>
        <dbReference type="ChEBI" id="CHEBI:29985"/>
        <dbReference type="ChEBI" id="CHEBI:58278"/>
        <dbReference type="ChEBI" id="CHEBI:58359"/>
        <dbReference type="ChEBI" id="CHEBI:58475"/>
        <dbReference type="ChEBI" id="CHEBI:58525"/>
        <dbReference type="EC" id="4.3.2.10"/>
    </reaction>
</comment>
<dbReference type="PANTHER" id="PTHR21235">
    <property type="entry name" value="IMIDAZOLE GLYCEROL PHOSPHATE SYNTHASE SUBUNIT HISF/H IGP SYNTHASE SUBUNIT HISF/H"/>
    <property type="match status" value="1"/>
</dbReference>
<keyword evidence="5 7" id="KW-0456">Lyase</keyword>
<keyword evidence="3" id="KW-0028">Amino-acid biosynthesis</keyword>
<dbReference type="SUPFAM" id="SSF51366">
    <property type="entry name" value="Ribulose-phoshate binding barrel"/>
    <property type="match status" value="1"/>
</dbReference>
<dbReference type="InterPro" id="IPR011060">
    <property type="entry name" value="RibuloseP-bd_barrel"/>
</dbReference>
<dbReference type="Pfam" id="PF00977">
    <property type="entry name" value="His_biosynth"/>
    <property type="match status" value="1"/>
</dbReference>
<evidence type="ECO:0000256" key="1">
    <source>
        <dbReference type="ARBA" id="ARBA00005091"/>
    </source>
</evidence>
<dbReference type="CDD" id="cd04731">
    <property type="entry name" value="HisF"/>
    <property type="match status" value="1"/>
</dbReference>
<comment type="pathway">
    <text evidence="1">Amino-acid biosynthesis; L-histidine biosynthesis; L-histidine from 5-phospho-alpha-D-ribose 1-diphosphate: step 5/9.</text>
</comment>
<sequence>MLRTRVIPTLLLKDGSLVKTINFKKYNYIGDPVNTVRIFNELEVDELIFLDIFASKNNSDINFKLLKDIANECFMPLSYGGNIKSLDDAKKIFEIGFEKIVINSNAFDNLKLIEEIAKYFGSQSIIGSIDVKKNFFGKYRIFSHHGRIKQEKDVIIWSKKLESVGIGELFLTSIDKEGTWEGYDIELIKKVTDSVQIPVIANGGAGSIDDIGEVAREANASACAVGSLVVYQKKGMGVLVNFPDRKRLEDAING</sequence>
<name>A0A1W1CAS6_9ZZZZ</name>
<evidence type="ECO:0000256" key="2">
    <source>
        <dbReference type="ARBA" id="ARBA00012809"/>
    </source>
</evidence>
<evidence type="ECO:0000256" key="3">
    <source>
        <dbReference type="ARBA" id="ARBA00022605"/>
    </source>
</evidence>
<proteinExistence type="predicted"/>
<evidence type="ECO:0000313" key="7">
    <source>
        <dbReference type="EMBL" id="SFV62811.1"/>
    </source>
</evidence>
<dbReference type="PANTHER" id="PTHR21235:SF2">
    <property type="entry name" value="IMIDAZOLE GLYCEROL PHOSPHATE SYNTHASE HISHF"/>
    <property type="match status" value="1"/>
</dbReference>
<evidence type="ECO:0000256" key="6">
    <source>
        <dbReference type="ARBA" id="ARBA00047838"/>
    </source>
</evidence>